<evidence type="ECO:0000259" key="16">
    <source>
        <dbReference type="Pfam" id="PF18198"/>
    </source>
</evidence>
<accession>A0A267E0T7</accession>
<dbReference type="InterPro" id="IPR026983">
    <property type="entry name" value="DHC"/>
</dbReference>
<keyword evidence="7" id="KW-0067">ATP-binding</keyword>
<evidence type="ECO:0000256" key="2">
    <source>
        <dbReference type="ARBA" id="ARBA00008887"/>
    </source>
</evidence>
<sequence>MIDPQGQANKWIKNTYKSTPGFAVIKLSDSNYMRQMEMAISYGNPLLLENVGEELDPSLEPVLLKQTFKQSGVDMIRLGETTIEYSKDFKFFITTKLRNPHYLPEIAVKVSLLNFMITPEGLEDQLLGIVVAKEKPDLEEERQSLIKMTAQNRRQLKEIEDKILATLAEAEGNILENESAIQILDSSKILSDDIQKKQKVAEKTQEKIDAARMDYAPIANHSSILFFSITDLPNIDPMYQYSLIWFVNLYISSINESNKSKILERRIRYLKDHFQYNLYENVCRSLFAKDKLLFSLKLCTNLVIARGELDEKELLFLLTGGVGLENKLPNPDPSWLSEKSWDEICRMSDLPAFKGFRQHFCDHISEWKQFYESKDPHEATLPDPWHTKLDEFKRIIVVRCIRPDKIIPMVTQYVREKLGPKFVEPPPFDLSRSYQDSRRDVPMIFVLSPGADPTMALLKFVDDMGFSGNKFDSISLGQGQGPIAARKIEKAMEDGSWIMLQNCHLAVSWMGELEKICEEWLARENTHQDFRLWLTSYPSPKFPVTVLQNGVKMTNEPPTGLRQNLLQSYLNDPISDPSFFNGCPGKEATFEKLLYSLCFFHALVQERRKFGPMGWNIPYGFNDSDLSISVRQLRMFVNEYEQVPYDAITYLTGECNYGGRVTDDRDRRCLMTILADFYNPGVVTEQKYKLSPSGNYYIPNKMDYADYLEFIKKLPAYQHPEVFGMHENVDISRELQETRGLFDSVLLTLGQAGSSKAGQSDSYLNEIATDILKKLPPNFDLEAAVRKFPVVYTESMNTVLTQEMERFNKLVGTVRSSLQSLEKAIKGLVVMNADLEALGGSLAVGKVPALWMRASYPSLKPLGSYINDLLERLKFLKKWYDEDKPAVFWISGFFFTQAFLTGVTQNYARKYTIPIDLLGFDFQVLAVDSMSTAPKDGAYVIGLYLDGARWDRDRNCLAEQLPKILYDHVPVIWLRPMKREEIDENSNRYTCPVYKTSERRGVLSTTGHSTNFVLPILLNCTEKPSHWVKRGCALLCQLDD</sequence>
<evidence type="ECO:0000256" key="6">
    <source>
        <dbReference type="ARBA" id="ARBA00022741"/>
    </source>
</evidence>
<reference evidence="18 19" key="1">
    <citation type="submission" date="2017-06" db="EMBL/GenBank/DDBJ databases">
        <title>A platform for efficient transgenesis in Macrostomum lignano, a flatworm model organism for stem cell research.</title>
        <authorList>
            <person name="Berezikov E."/>
        </authorList>
    </citation>
    <scope>NUCLEOTIDE SEQUENCE [LARGE SCALE GENOMIC DNA]</scope>
    <source>
        <strain evidence="18">DV1</strain>
        <tissue evidence="18">Whole organism</tissue>
    </source>
</reference>
<keyword evidence="5" id="KW-0677">Repeat</keyword>
<dbReference type="InterPro" id="IPR041658">
    <property type="entry name" value="AAA_lid_11"/>
</dbReference>
<dbReference type="InterPro" id="IPR035706">
    <property type="entry name" value="AAA_9"/>
</dbReference>
<dbReference type="OrthoDB" id="5593012at2759"/>
<evidence type="ECO:0000256" key="12">
    <source>
        <dbReference type="ARBA" id="ARBA00023212"/>
    </source>
</evidence>
<dbReference type="GO" id="GO:0051959">
    <property type="term" value="F:dynein light intermediate chain binding"/>
    <property type="evidence" value="ECO:0007669"/>
    <property type="project" value="InterPro"/>
</dbReference>
<dbReference type="EMBL" id="NIVC01002793">
    <property type="protein sequence ID" value="PAA55173.1"/>
    <property type="molecule type" value="Genomic_DNA"/>
</dbReference>
<dbReference type="GO" id="GO:0031514">
    <property type="term" value="C:motile cilium"/>
    <property type="evidence" value="ECO:0007669"/>
    <property type="project" value="UniProtKB-ARBA"/>
</dbReference>
<keyword evidence="12" id="KW-0206">Cytoskeleton</keyword>
<dbReference type="GO" id="GO:0007018">
    <property type="term" value="P:microtubule-based movement"/>
    <property type="evidence" value="ECO:0007669"/>
    <property type="project" value="InterPro"/>
</dbReference>
<feature type="domain" description="Dynein heavy chain AAA lid" evidence="16">
    <location>
        <begin position="590"/>
        <end position="728"/>
    </location>
</feature>
<dbReference type="GO" id="GO:0008569">
    <property type="term" value="F:minus-end-directed microtubule motor activity"/>
    <property type="evidence" value="ECO:0007669"/>
    <property type="project" value="InterPro"/>
</dbReference>
<evidence type="ECO:0000259" key="17">
    <source>
        <dbReference type="Pfam" id="PF18199"/>
    </source>
</evidence>
<dbReference type="GO" id="GO:0005524">
    <property type="term" value="F:ATP binding"/>
    <property type="evidence" value="ECO:0007669"/>
    <property type="project" value="UniProtKB-KW"/>
</dbReference>
<keyword evidence="13" id="KW-0966">Cell projection</keyword>
<dbReference type="Gene3D" id="1.10.8.720">
    <property type="entry name" value="Region D6 of dynein motor"/>
    <property type="match status" value="1"/>
</dbReference>
<protein>
    <recommendedName>
        <fullName evidence="20">Dynein heavy chain ATP-binding dynein motor region domain-containing protein</fullName>
    </recommendedName>
</protein>
<dbReference type="PANTHER" id="PTHR22878">
    <property type="entry name" value="DYNEIN HEAVY CHAIN 6, AXONEMAL-LIKE-RELATED"/>
    <property type="match status" value="1"/>
</dbReference>
<evidence type="ECO:0000313" key="19">
    <source>
        <dbReference type="Proteomes" id="UP000215902"/>
    </source>
</evidence>
<comment type="caution">
    <text evidence="18">The sequence shown here is derived from an EMBL/GenBank/DDBJ whole genome shotgun (WGS) entry which is preliminary data.</text>
</comment>
<feature type="domain" description="Dynein heavy chain region D6 P-loop" evidence="14">
    <location>
        <begin position="440"/>
        <end position="554"/>
    </location>
</feature>
<dbReference type="Gene3D" id="3.10.490.20">
    <property type="match status" value="1"/>
</dbReference>
<proteinExistence type="inferred from homology"/>
<comment type="similarity">
    <text evidence="2">Belongs to the dynein heavy chain family.</text>
</comment>
<comment type="subcellular location">
    <subcellularLocation>
        <location evidence="1">Cytoplasm</location>
        <location evidence="1">Cytoskeleton</location>
        <location evidence="1">Cilium axoneme</location>
    </subcellularLocation>
</comment>
<keyword evidence="8" id="KW-0243">Dynein</keyword>
<evidence type="ECO:0000313" key="18">
    <source>
        <dbReference type="EMBL" id="PAA55173.1"/>
    </source>
</evidence>
<keyword evidence="10" id="KW-0969">Cilium</keyword>
<dbReference type="Pfam" id="PF03028">
    <property type="entry name" value="Dynein_heavy"/>
    <property type="match status" value="1"/>
</dbReference>
<evidence type="ECO:0000256" key="10">
    <source>
        <dbReference type="ARBA" id="ARBA00023069"/>
    </source>
</evidence>
<evidence type="ECO:0000256" key="7">
    <source>
        <dbReference type="ARBA" id="ARBA00022840"/>
    </source>
</evidence>
<evidence type="ECO:0008006" key="20">
    <source>
        <dbReference type="Google" id="ProtNLM"/>
    </source>
</evidence>
<evidence type="ECO:0000256" key="4">
    <source>
        <dbReference type="ARBA" id="ARBA00022701"/>
    </source>
</evidence>
<dbReference type="InterPro" id="IPR027417">
    <property type="entry name" value="P-loop_NTPase"/>
</dbReference>
<dbReference type="Pfam" id="PF18199">
    <property type="entry name" value="Dynein_C"/>
    <property type="match status" value="1"/>
</dbReference>
<keyword evidence="3" id="KW-0963">Cytoplasm</keyword>
<dbReference type="GO" id="GO:0045505">
    <property type="term" value="F:dynein intermediate chain binding"/>
    <property type="evidence" value="ECO:0007669"/>
    <property type="project" value="InterPro"/>
</dbReference>
<dbReference type="FunFam" id="1.10.8.720:FF:000001">
    <property type="entry name" value="dynein heavy chain 7, axonemal"/>
    <property type="match status" value="1"/>
</dbReference>
<dbReference type="Gene3D" id="3.40.50.300">
    <property type="entry name" value="P-loop containing nucleotide triphosphate hydrolases"/>
    <property type="match status" value="2"/>
</dbReference>
<keyword evidence="19" id="KW-1185">Reference proteome</keyword>
<evidence type="ECO:0000256" key="1">
    <source>
        <dbReference type="ARBA" id="ARBA00004430"/>
    </source>
</evidence>
<dbReference type="GO" id="GO:0005930">
    <property type="term" value="C:axoneme"/>
    <property type="evidence" value="ECO:0007669"/>
    <property type="project" value="UniProtKB-SubCell"/>
</dbReference>
<dbReference type="InterPro" id="IPR042219">
    <property type="entry name" value="AAA_lid_11_sf"/>
</dbReference>
<feature type="domain" description="Dynein heavy chain C-terminal" evidence="17">
    <location>
        <begin position="736"/>
        <end position="1036"/>
    </location>
</feature>
<gene>
    <name evidence="18" type="ORF">BOX15_Mlig003862g6</name>
</gene>
<evidence type="ECO:0000259" key="14">
    <source>
        <dbReference type="Pfam" id="PF03028"/>
    </source>
</evidence>
<evidence type="ECO:0000256" key="9">
    <source>
        <dbReference type="ARBA" id="ARBA00023054"/>
    </source>
</evidence>
<feature type="domain" description="Dynein heavy chain ATP-binding dynein motor region" evidence="15">
    <location>
        <begin position="1"/>
        <end position="194"/>
    </location>
</feature>
<evidence type="ECO:0000256" key="5">
    <source>
        <dbReference type="ARBA" id="ARBA00022737"/>
    </source>
</evidence>
<dbReference type="PANTHER" id="PTHR22878:SF70">
    <property type="entry name" value="DYNEIN HEAVY CHAIN 2, AXONEMAL"/>
    <property type="match status" value="1"/>
</dbReference>
<dbReference type="Gene3D" id="6.10.140.1060">
    <property type="match status" value="1"/>
</dbReference>
<evidence type="ECO:0000256" key="3">
    <source>
        <dbReference type="ARBA" id="ARBA00022490"/>
    </source>
</evidence>
<dbReference type="FunFam" id="3.40.50.300:FF:000362">
    <property type="entry name" value="Dynein, axonemal, heavy chain 6"/>
    <property type="match status" value="1"/>
</dbReference>
<dbReference type="FunFam" id="3.40.50.300:FF:000049">
    <property type="entry name" value="Dynein, axonemal, heavy chain 5"/>
    <property type="match status" value="1"/>
</dbReference>
<name>A0A267E0T7_9PLAT</name>
<dbReference type="STRING" id="282301.A0A267E0T7"/>
<dbReference type="Gene3D" id="1.10.8.1220">
    <property type="match status" value="1"/>
</dbReference>
<keyword evidence="11" id="KW-0505">Motor protein</keyword>
<dbReference type="Proteomes" id="UP000215902">
    <property type="component" value="Unassembled WGS sequence"/>
</dbReference>
<dbReference type="Gene3D" id="1.20.1270.280">
    <property type="match status" value="1"/>
</dbReference>
<dbReference type="FunFam" id="1.10.8.1220:FF:000001">
    <property type="entry name" value="Dynein axonemal heavy chain 5"/>
    <property type="match status" value="1"/>
</dbReference>
<dbReference type="FunFam" id="3.10.490.20:FF:000001">
    <property type="entry name" value="dynein heavy chain 7, axonemal"/>
    <property type="match status" value="1"/>
</dbReference>
<dbReference type="Pfam" id="PF18198">
    <property type="entry name" value="AAA_lid_11"/>
    <property type="match status" value="1"/>
</dbReference>
<evidence type="ECO:0000259" key="15">
    <source>
        <dbReference type="Pfam" id="PF12781"/>
    </source>
</evidence>
<dbReference type="GO" id="GO:0005874">
    <property type="term" value="C:microtubule"/>
    <property type="evidence" value="ECO:0007669"/>
    <property type="project" value="UniProtKB-KW"/>
</dbReference>
<evidence type="ECO:0000256" key="13">
    <source>
        <dbReference type="ARBA" id="ARBA00023273"/>
    </source>
</evidence>
<dbReference type="Pfam" id="PF12781">
    <property type="entry name" value="AAA_9"/>
    <property type="match status" value="1"/>
</dbReference>
<keyword evidence="6" id="KW-0547">Nucleotide-binding</keyword>
<dbReference type="FunFam" id="1.20.1270.280:FF:000001">
    <property type="entry name" value="dynein heavy chain 7, axonemal"/>
    <property type="match status" value="1"/>
</dbReference>
<dbReference type="AlphaFoldDB" id="A0A267E0T7"/>
<dbReference type="InterPro" id="IPR004273">
    <property type="entry name" value="Dynein_heavy_D6_P-loop"/>
</dbReference>
<dbReference type="InterPro" id="IPR041228">
    <property type="entry name" value="Dynein_C"/>
</dbReference>
<dbReference type="InterPro" id="IPR043160">
    <property type="entry name" value="Dynein_C_barrel"/>
</dbReference>
<keyword evidence="4" id="KW-0493">Microtubule</keyword>
<keyword evidence="9" id="KW-0175">Coiled coil</keyword>
<dbReference type="GO" id="GO:0030286">
    <property type="term" value="C:dynein complex"/>
    <property type="evidence" value="ECO:0007669"/>
    <property type="project" value="UniProtKB-KW"/>
</dbReference>
<organism evidence="18 19">
    <name type="scientific">Macrostomum lignano</name>
    <dbReference type="NCBI Taxonomy" id="282301"/>
    <lineage>
        <taxon>Eukaryota</taxon>
        <taxon>Metazoa</taxon>
        <taxon>Spiralia</taxon>
        <taxon>Lophotrochozoa</taxon>
        <taxon>Platyhelminthes</taxon>
        <taxon>Rhabditophora</taxon>
        <taxon>Macrostomorpha</taxon>
        <taxon>Macrostomida</taxon>
        <taxon>Macrostomidae</taxon>
        <taxon>Macrostomum</taxon>
    </lineage>
</organism>
<evidence type="ECO:0000256" key="11">
    <source>
        <dbReference type="ARBA" id="ARBA00023175"/>
    </source>
</evidence>
<evidence type="ECO:0000256" key="8">
    <source>
        <dbReference type="ARBA" id="ARBA00023017"/>
    </source>
</evidence>